<dbReference type="SUPFAM" id="SSF55331">
    <property type="entry name" value="Tautomerase/MIF"/>
    <property type="match status" value="1"/>
</dbReference>
<comment type="caution">
    <text evidence="1">The sequence shown here is derived from an EMBL/GenBank/DDBJ whole genome shotgun (WGS) entry which is preliminary data.</text>
</comment>
<dbReference type="PANTHER" id="PTHR38460">
    <property type="entry name" value="TAUTOMERASE YOLI-RELATED"/>
    <property type="match status" value="1"/>
</dbReference>
<evidence type="ECO:0008006" key="3">
    <source>
        <dbReference type="Google" id="ProtNLM"/>
    </source>
</evidence>
<name>A0A1J4PUW8_9ACTN</name>
<dbReference type="Gene3D" id="3.30.429.10">
    <property type="entry name" value="Macrophage Migration Inhibitory Factor"/>
    <property type="match status" value="1"/>
</dbReference>
<dbReference type="Proteomes" id="UP000034838">
    <property type="component" value="Unassembled WGS sequence"/>
</dbReference>
<gene>
    <name evidence="1" type="ORF">VT52_025725</name>
</gene>
<reference evidence="1" key="1">
    <citation type="submission" date="2016-10" db="EMBL/GenBank/DDBJ databases">
        <title>Genome sequence of Streptomyces malaysiense MUSC 136.</title>
        <authorList>
            <person name="Lee L.-H."/>
            <person name="Ser H.-L."/>
        </authorList>
    </citation>
    <scope>NUCLEOTIDE SEQUENCE [LARGE SCALE GENOMIC DNA]</scope>
    <source>
        <strain evidence="1">MUSC 136</strain>
    </source>
</reference>
<dbReference type="AlphaFoldDB" id="A0A1J4PUW8"/>
<dbReference type="PANTHER" id="PTHR38460:SF1">
    <property type="entry name" value="TAUTOMERASE YOLI-RELATED"/>
    <property type="match status" value="1"/>
</dbReference>
<accession>A0A1J4PUW8</accession>
<dbReference type="Pfam" id="PF14552">
    <property type="entry name" value="Tautomerase_2"/>
    <property type="match status" value="1"/>
</dbReference>
<protein>
    <recommendedName>
        <fullName evidence="3">Tautomerase family protein</fullName>
    </recommendedName>
</protein>
<keyword evidence="2" id="KW-1185">Reference proteome</keyword>
<dbReference type="InterPro" id="IPR014347">
    <property type="entry name" value="Tautomerase/MIF_sf"/>
</dbReference>
<dbReference type="OrthoDB" id="9804765at2"/>
<evidence type="ECO:0000313" key="1">
    <source>
        <dbReference type="EMBL" id="OIK24701.1"/>
    </source>
</evidence>
<dbReference type="InterPro" id="IPR037479">
    <property type="entry name" value="Tauto_MSAD"/>
</dbReference>
<sequence>MPMTKVYLRTGTSAEHKRAVSDAIHAALVAVLGIPDDDKYHVFHELEPDNLITAPVAFGLERRPQAVFIQLYFGRRPEETLKALYRTLVANLVEGVGLETRDIYLNVVESPSANWWADGRILDPDTGFDTRIAADKVPTER</sequence>
<dbReference type="EMBL" id="LBDA02000059">
    <property type="protein sequence ID" value="OIK24701.1"/>
    <property type="molecule type" value="Genomic_DNA"/>
</dbReference>
<organism evidence="1 2">
    <name type="scientific">Streptomyces malaysiense</name>
    <dbReference type="NCBI Taxonomy" id="1428626"/>
    <lineage>
        <taxon>Bacteria</taxon>
        <taxon>Bacillati</taxon>
        <taxon>Actinomycetota</taxon>
        <taxon>Actinomycetes</taxon>
        <taxon>Kitasatosporales</taxon>
        <taxon>Streptomycetaceae</taxon>
        <taxon>Streptomyces</taxon>
    </lineage>
</organism>
<evidence type="ECO:0000313" key="2">
    <source>
        <dbReference type="Proteomes" id="UP000034838"/>
    </source>
</evidence>
<proteinExistence type="predicted"/>
<dbReference type="RefSeq" id="WP_046428276.1">
    <property type="nucleotide sequence ID" value="NZ_LBDA02000059.1"/>
</dbReference>